<sequence length="188" mass="20936">MVLDGPVLALSDIMHGIAPGSDTPISPEDELEGIIGAESSTPEPLDNAQIELMRRRVLELIVSGASKMNTSSREKELLEMVIRLTSAHTPDVGQLCTQATTIQELCRQRDFIIKEVEEERARWEAERLGFDRVAEALIARRSHGGESTYREEELERQVVALDADNKALRQKVTTLLQLTSPCAQYILP</sequence>
<accession>A0A9P5N2A6</accession>
<dbReference type="OrthoDB" id="2143914at2759"/>
<keyword evidence="2" id="KW-1185">Reference proteome</keyword>
<dbReference type="AlphaFoldDB" id="A0A9P5N2A6"/>
<protein>
    <submittedName>
        <fullName evidence="1">Uncharacterized protein</fullName>
    </submittedName>
</protein>
<dbReference type="EMBL" id="WHVB01000003">
    <property type="protein sequence ID" value="KAF8484609.1"/>
    <property type="molecule type" value="Genomic_DNA"/>
</dbReference>
<comment type="caution">
    <text evidence="1">The sequence shown here is derived from an EMBL/GenBank/DDBJ whole genome shotgun (WGS) entry which is preliminary data.</text>
</comment>
<reference evidence="1" key="1">
    <citation type="submission" date="2019-10" db="EMBL/GenBank/DDBJ databases">
        <authorList>
            <consortium name="DOE Joint Genome Institute"/>
            <person name="Kuo A."/>
            <person name="Miyauchi S."/>
            <person name="Kiss E."/>
            <person name="Drula E."/>
            <person name="Kohler A."/>
            <person name="Sanchez-Garcia M."/>
            <person name="Andreopoulos B."/>
            <person name="Barry K.W."/>
            <person name="Bonito G."/>
            <person name="Buee M."/>
            <person name="Carver A."/>
            <person name="Chen C."/>
            <person name="Cichocki N."/>
            <person name="Clum A."/>
            <person name="Culley D."/>
            <person name="Crous P.W."/>
            <person name="Fauchery L."/>
            <person name="Girlanda M."/>
            <person name="Hayes R."/>
            <person name="Keri Z."/>
            <person name="LaButti K."/>
            <person name="Lipzen A."/>
            <person name="Lombard V."/>
            <person name="Magnuson J."/>
            <person name="Maillard F."/>
            <person name="Morin E."/>
            <person name="Murat C."/>
            <person name="Nolan M."/>
            <person name="Ohm R."/>
            <person name="Pangilinan J."/>
            <person name="Pereira M."/>
            <person name="Perotto S."/>
            <person name="Peter M."/>
            <person name="Riley R."/>
            <person name="Sitrit Y."/>
            <person name="Stielow B."/>
            <person name="Szollosi G."/>
            <person name="Zifcakova L."/>
            <person name="Stursova M."/>
            <person name="Spatafora J.W."/>
            <person name="Tedersoo L."/>
            <person name="Vaario L.-M."/>
            <person name="Yamada A."/>
            <person name="Yan M."/>
            <person name="Wang P."/>
            <person name="Xu J."/>
            <person name="Bruns T."/>
            <person name="Baldrian P."/>
            <person name="Vilgalys R."/>
            <person name="Henrissat B."/>
            <person name="Grigoriev I.V."/>
            <person name="Hibbett D."/>
            <person name="Nagy L.G."/>
            <person name="Martin F.M."/>
        </authorList>
    </citation>
    <scope>NUCLEOTIDE SEQUENCE</scope>
    <source>
        <strain evidence="1">Prilba</strain>
    </source>
</reference>
<dbReference type="Proteomes" id="UP000759537">
    <property type="component" value="Unassembled WGS sequence"/>
</dbReference>
<gene>
    <name evidence="1" type="ORF">DFH94DRAFT_623432</name>
</gene>
<reference evidence="1" key="2">
    <citation type="journal article" date="2020" name="Nat. Commun.">
        <title>Large-scale genome sequencing of mycorrhizal fungi provides insights into the early evolution of symbiotic traits.</title>
        <authorList>
            <person name="Miyauchi S."/>
            <person name="Kiss E."/>
            <person name="Kuo A."/>
            <person name="Drula E."/>
            <person name="Kohler A."/>
            <person name="Sanchez-Garcia M."/>
            <person name="Morin E."/>
            <person name="Andreopoulos B."/>
            <person name="Barry K.W."/>
            <person name="Bonito G."/>
            <person name="Buee M."/>
            <person name="Carver A."/>
            <person name="Chen C."/>
            <person name="Cichocki N."/>
            <person name="Clum A."/>
            <person name="Culley D."/>
            <person name="Crous P.W."/>
            <person name="Fauchery L."/>
            <person name="Girlanda M."/>
            <person name="Hayes R.D."/>
            <person name="Keri Z."/>
            <person name="LaButti K."/>
            <person name="Lipzen A."/>
            <person name="Lombard V."/>
            <person name="Magnuson J."/>
            <person name="Maillard F."/>
            <person name="Murat C."/>
            <person name="Nolan M."/>
            <person name="Ohm R.A."/>
            <person name="Pangilinan J."/>
            <person name="Pereira M.F."/>
            <person name="Perotto S."/>
            <person name="Peter M."/>
            <person name="Pfister S."/>
            <person name="Riley R."/>
            <person name="Sitrit Y."/>
            <person name="Stielow J.B."/>
            <person name="Szollosi G."/>
            <person name="Zifcakova L."/>
            <person name="Stursova M."/>
            <person name="Spatafora J.W."/>
            <person name="Tedersoo L."/>
            <person name="Vaario L.M."/>
            <person name="Yamada A."/>
            <person name="Yan M."/>
            <person name="Wang P."/>
            <person name="Xu J."/>
            <person name="Bruns T."/>
            <person name="Baldrian P."/>
            <person name="Vilgalys R."/>
            <person name="Dunand C."/>
            <person name="Henrissat B."/>
            <person name="Grigoriev I.V."/>
            <person name="Hibbett D."/>
            <person name="Nagy L.G."/>
            <person name="Martin F.M."/>
        </authorList>
    </citation>
    <scope>NUCLEOTIDE SEQUENCE</scope>
    <source>
        <strain evidence="1">Prilba</strain>
    </source>
</reference>
<evidence type="ECO:0000313" key="2">
    <source>
        <dbReference type="Proteomes" id="UP000759537"/>
    </source>
</evidence>
<organism evidence="1 2">
    <name type="scientific">Russula ochroleuca</name>
    <dbReference type="NCBI Taxonomy" id="152965"/>
    <lineage>
        <taxon>Eukaryota</taxon>
        <taxon>Fungi</taxon>
        <taxon>Dikarya</taxon>
        <taxon>Basidiomycota</taxon>
        <taxon>Agaricomycotina</taxon>
        <taxon>Agaricomycetes</taxon>
        <taxon>Russulales</taxon>
        <taxon>Russulaceae</taxon>
        <taxon>Russula</taxon>
    </lineage>
</organism>
<evidence type="ECO:0000313" key="1">
    <source>
        <dbReference type="EMBL" id="KAF8484609.1"/>
    </source>
</evidence>
<proteinExistence type="predicted"/>
<name>A0A9P5N2A6_9AGAM</name>